<dbReference type="Pfam" id="PF20137">
    <property type="entry name" value="BubE"/>
    <property type="match status" value="1"/>
</dbReference>
<accession>A0A6I4UH37</accession>
<gene>
    <name evidence="2" type="ORF">GRI55_12510</name>
    <name evidence="1" type="ORF">QOZ97_002628</name>
</gene>
<name>A0A6I4UH37_9SPHN</name>
<dbReference type="GeneID" id="93687449"/>
<dbReference type="AlphaFoldDB" id="A0A6I4UH37"/>
<dbReference type="Proteomes" id="UP000439914">
    <property type="component" value="Unassembled WGS sequence"/>
</dbReference>
<dbReference type="EMBL" id="WTYG01000004">
    <property type="protein sequence ID" value="MXP36579.1"/>
    <property type="molecule type" value="Genomic_DNA"/>
</dbReference>
<reference evidence="2 3" key="1">
    <citation type="submission" date="2019-12" db="EMBL/GenBank/DDBJ databases">
        <title>Genomic-based taxomic classification of the family Erythrobacteraceae.</title>
        <authorList>
            <person name="Xu L."/>
        </authorList>
    </citation>
    <scope>NUCLEOTIDE SEQUENCE [LARGE SCALE GENOMIC DNA]</scope>
    <source>
        <strain evidence="2 3">CGMCC 1.8703</strain>
    </source>
</reference>
<protein>
    <submittedName>
        <fullName evidence="2">Uncharacterized protein</fullName>
    </submittedName>
</protein>
<comment type="caution">
    <text evidence="2">The sequence shown here is derived from an EMBL/GenBank/DDBJ whole genome shotgun (WGS) entry which is preliminary data.</text>
</comment>
<reference evidence="1 4" key="2">
    <citation type="submission" date="2023-07" db="EMBL/GenBank/DDBJ databases">
        <title>Genomic Encyclopedia of Type Strains, Phase IV (KMG-IV): sequencing the most valuable type-strain genomes for metagenomic binning, comparative biology and taxonomic classification.</title>
        <authorList>
            <person name="Goeker M."/>
        </authorList>
    </citation>
    <scope>NUCLEOTIDE SEQUENCE [LARGE SCALE GENOMIC DNA]</scope>
    <source>
        <strain evidence="1 4">DSM 14432</strain>
    </source>
</reference>
<evidence type="ECO:0000313" key="2">
    <source>
        <dbReference type="EMBL" id="MXP36579.1"/>
    </source>
</evidence>
<dbReference type="EMBL" id="JAUSWK010000003">
    <property type="protein sequence ID" value="MDQ0567081.1"/>
    <property type="molecule type" value="Genomic_DNA"/>
</dbReference>
<dbReference type="InterPro" id="IPR045384">
    <property type="entry name" value="DUF6527"/>
</dbReference>
<evidence type="ECO:0000313" key="3">
    <source>
        <dbReference type="Proteomes" id="UP000439914"/>
    </source>
</evidence>
<sequence>MRYRLVEVEELPETLGAGALYWSREYEISAHLCACGCGDVIYLPIGPVDYSISVDPSGPTLSPSVGNWNVCNAHYWITRGEVAWASQWSPEQIAVSRASEDLRREAHYDQPEGWWRRLISRLRAWLRWIGIGEGD</sequence>
<evidence type="ECO:0000313" key="1">
    <source>
        <dbReference type="EMBL" id="MDQ0567081.1"/>
    </source>
</evidence>
<dbReference type="Proteomes" id="UP001238601">
    <property type="component" value="Unassembled WGS sequence"/>
</dbReference>
<organism evidence="2 3">
    <name type="scientific">Qipengyuania citrea</name>
    <dbReference type="NCBI Taxonomy" id="225971"/>
    <lineage>
        <taxon>Bacteria</taxon>
        <taxon>Pseudomonadati</taxon>
        <taxon>Pseudomonadota</taxon>
        <taxon>Alphaproteobacteria</taxon>
        <taxon>Sphingomonadales</taxon>
        <taxon>Erythrobacteraceae</taxon>
        <taxon>Qipengyuania</taxon>
    </lineage>
</organism>
<evidence type="ECO:0000313" key="4">
    <source>
        <dbReference type="Proteomes" id="UP001238601"/>
    </source>
</evidence>
<keyword evidence="4" id="KW-1185">Reference proteome</keyword>
<dbReference type="RefSeq" id="WP_160767393.1">
    <property type="nucleotide sequence ID" value="NZ_JAINWE010000009.1"/>
</dbReference>
<proteinExistence type="predicted"/>